<proteinExistence type="predicted"/>
<feature type="chain" id="PRO_5011499749" evidence="1">
    <location>
        <begin position="23"/>
        <end position="158"/>
    </location>
</feature>
<keyword evidence="3" id="KW-1185">Reference proteome</keyword>
<organism evidence="2 3">
    <name type="scientific">Hyphomicrobium facile</name>
    <dbReference type="NCBI Taxonomy" id="51670"/>
    <lineage>
        <taxon>Bacteria</taxon>
        <taxon>Pseudomonadati</taxon>
        <taxon>Pseudomonadota</taxon>
        <taxon>Alphaproteobacteria</taxon>
        <taxon>Hyphomicrobiales</taxon>
        <taxon>Hyphomicrobiaceae</taxon>
        <taxon>Hyphomicrobium</taxon>
    </lineage>
</organism>
<dbReference type="RefSeq" id="WP_092867869.1">
    <property type="nucleotide sequence ID" value="NZ_FPCH01000002.1"/>
</dbReference>
<accession>A0A1I7NJ13</accession>
<protein>
    <submittedName>
        <fullName evidence="2">Uncharacterized protein</fullName>
    </submittedName>
</protein>
<dbReference type="STRING" id="51670.SAMN04488557_2382"/>
<gene>
    <name evidence="2" type="ORF">SAMN04488557_2382</name>
</gene>
<evidence type="ECO:0000313" key="3">
    <source>
        <dbReference type="Proteomes" id="UP000199423"/>
    </source>
</evidence>
<dbReference type="EMBL" id="FPCH01000002">
    <property type="protein sequence ID" value="SFV34619.1"/>
    <property type="molecule type" value="Genomic_DNA"/>
</dbReference>
<feature type="signal peptide" evidence="1">
    <location>
        <begin position="1"/>
        <end position="22"/>
    </location>
</feature>
<dbReference type="AlphaFoldDB" id="A0A1I7NJ13"/>
<dbReference type="Proteomes" id="UP000199423">
    <property type="component" value="Unassembled WGS sequence"/>
</dbReference>
<dbReference type="OrthoDB" id="7933216at2"/>
<evidence type="ECO:0000256" key="1">
    <source>
        <dbReference type="SAM" id="SignalP"/>
    </source>
</evidence>
<sequence>MMLLRAGLSVASLLVTISVAQAASVTLIQGEALVSRGDGYEALKGPAIVNAGDIVVPSPGSSMKVTFSNGCAVFLGGGMVFSVPEVPPCGGPTALASNGLQSAETAIPQDWSAVTQTTAFNATQPDYVPYLLGAAAIGGIAAAVGGLGGGSNDSPASP</sequence>
<keyword evidence="1" id="KW-0732">Signal</keyword>
<evidence type="ECO:0000313" key="2">
    <source>
        <dbReference type="EMBL" id="SFV34619.1"/>
    </source>
</evidence>
<reference evidence="3" key="1">
    <citation type="submission" date="2016-10" db="EMBL/GenBank/DDBJ databases">
        <authorList>
            <person name="Varghese N."/>
            <person name="Submissions S."/>
        </authorList>
    </citation>
    <scope>NUCLEOTIDE SEQUENCE [LARGE SCALE GENOMIC DNA]</scope>
    <source>
        <strain evidence="3">DSM 1565</strain>
    </source>
</reference>
<name>A0A1I7NJ13_9HYPH</name>